<evidence type="ECO:0000256" key="7">
    <source>
        <dbReference type="ARBA" id="ARBA00022842"/>
    </source>
</evidence>
<evidence type="ECO:0000256" key="6">
    <source>
        <dbReference type="ARBA" id="ARBA00022777"/>
    </source>
</evidence>
<keyword evidence="13" id="KW-1185">Reference proteome</keyword>
<feature type="region of interest" description="Disordered" evidence="10">
    <location>
        <begin position="19"/>
        <end position="68"/>
    </location>
</feature>
<dbReference type="Pfam" id="PF00365">
    <property type="entry name" value="PFK"/>
    <property type="match status" value="1"/>
</dbReference>
<feature type="compositionally biased region" description="Pro residues" evidence="10">
    <location>
        <begin position="51"/>
        <end position="62"/>
    </location>
</feature>
<dbReference type="GO" id="GO:0042802">
    <property type="term" value="F:identical protein binding"/>
    <property type="evidence" value="ECO:0007669"/>
    <property type="project" value="TreeGrafter"/>
</dbReference>
<dbReference type="InterPro" id="IPR022953">
    <property type="entry name" value="ATP_PFK"/>
</dbReference>
<evidence type="ECO:0000256" key="4">
    <source>
        <dbReference type="ARBA" id="ARBA00022679"/>
    </source>
</evidence>
<dbReference type="GO" id="GO:0016208">
    <property type="term" value="F:AMP binding"/>
    <property type="evidence" value="ECO:0007669"/>
    <property type="project" value="TreeGrafter"/>
</dbReference>
<gene>
    <name evidence="12" type="primary">PFKM</name>
</gene>
<keyword evidence="5" id="KW-0479">Metal-binding</keyword>
<feature type="compositionally biased region" description="Polar residues" evidence="10">
    <location>
        <begin position="91"/>
        <end position="102"/>
    </location>
</feature>
<dbReference type="GO" id="GO:0005945">
    <property type="term" value="C:6-phosphofructokinase complex"/>
    <property type="evidence" value="ECO:0007669"/>
    <property type="project" value="TreeGrafter"/>
</dbReference>
<comment type="cofactor">
    <cofactor evidence="1">
        <name>Mg(2+)</name>
        <dbReference type="ChEBI" id="CHEBI:18420"/>
    </cofactor>
</comment>
<sequence length="303" mass="32870">KVRDPNGVCGGGSRAVAITTKPRLFLPPSTSLPEAKSAAETEGAEAKGSLLPPPPPPPPPPSNRSGALSLSFSPSLSFFFSFLPDRIRRGGNTSRQTGSGNASPGLLPLPALFRPSHFRGKKKRRRSRRRLGGGGGGENVGSEGGGGKRNTPTRAQRLRKGIAVIFFFTFYSFSEEKEEQPGMNAAVRAVVRVGIYTGAKVYFVHEGYQGLVDGGDNIKEATWESVSMMLQLVSPWNVSLRGFRAVLLTLGVTSAKISGFYDTTEPPGAPLMLSTVYLFHKMYILLCLKKQRWKSSKWILEKE</sequence>
<feature type="compositionally biased region" description="Gly residues" evidence="10">
    <location>
        <begin position="132"/>
        <end position="148"/>
    </location>
</feature>
<dbReference type="InterPro" id="IPR000023">
    <property type="entry name" value="Phosphofructokinase_dom"/>
</dbReference>
<keyword evidence="7" id="KW-0460">Magnesium</keyword>
<evidence type="ECO:0000256" key="3">
    <source>
        <dbReference type="ARBA" id="ARBA00022490"/>
    </source>
</evidence>
<evidence type="ECO:0000256" key="8">
    <source>
        <dbReference type="ARBA" id="ARBA00023152"/>
    </source>
</evidence>
<keyword evidence="3" id="KW-0963">Cytoplasm</keyword>
<dbReference type="SUPFAM" id="SSF53784">
    <property type="entry name" value="Phosphofructokinase"/>
    <property type="match status" value="1"/>
</dbReference>
<dbReference type="GO" id="GO:0030388">
    <property type="term" value="P:fructose 1,6-bisphosphate metabolic process"/>
    <property type="evidence" value="ECO:0007669"/>
    <property type="project" value="TreeGrafter"/>
</dbReference>
<dbReference type="GO" id="GO:0003872">
    <property type="term" value="F:6-phosphofructokinase activity"/>
    <property type="evidence" value="ECO:0007669"/>
    <property type="project" value="UniProtKB-EC"/>
</dbReference>
<evidence type="ECO:0000256" key="2">
    <source>
        <dbReference type="ARBA" id="ARBA00004679"/>
    </source>
</evidence>
<dbReference type="GO" id="GO:0005524">
    <property type="term" value="F:ATP binding"/>
    <property type="evidence" value="ECO:0007669"/>
    <property type="project" value="TreeGrafter"/>
</dbReference>
<evidence type="ECO:0000259" key="11">
    <source>
        <dbReference type="Pfam" id="PF00365"/>
    </source>
</evidence>
<dbReference type="GO" id="GO:0070095">
    <property type="term" value="F:fructose-6-phosphate binding"/>
    <property type="evidence" value="ECO:0007669"/>
    <property type="project" value="TreeGrafter"/>
</dbReference>
<evidence type="ECO:0000313" key="13">
    <source>
        <dbReference type="Proteomes" id="UP000472272"/>
    </source>
</evidence>
<feature type="domain" description="Phosphofructokinase" evidence="11">
    <location>
        <begin position="180"/>
        <end position="231"/>
    </location>
</feature>
<evidence type="ECO:0000256" key="10">
    <source>
        <dbReference type="SAM" id="MobiDB-lite"/>
    </source>
</evidence>
<evidence type="ECO:0000256" key="1">
    <source>
        <dbReference type="ARBA" id="ARBA00001946"/>
    </source>
</evidence>
<dbReference type="AlphaFoldDB" id="A0A670HTK8"/>
<proteinExistence type="predicted"/>
<dbReference type="GO" id="GO:0048029">
    <property type="term" value="F:monosaccharide binding"/>
    <property type="evidence" value="ECO:0007669"/>
    <property type="project" value="TreeGrafter"/>
</dbReference>
<accession>A0A670HTK8</accession>
<dbReference type="Gene3D" id="3.40.50.450">
    <property type="match status" value="1"/>
</dbReference>
<protein>
    <submittedName>
        <fullName evidence="12">Phosphofructokinase, muscle</fullName>
    </submittedName>
</protein>
<keyword evidence="8" id="KW-0324">Glycolysis</keyword>
<feature type="compositionally biased region" description="Basic residues" evidence="10">
    <location>
        <begin position="116"/>
        <end position="131"/>
    </location>
</feature>
<dbReference type="GO" id="GO:0046872">
    <property type="term" value="F:metal ion binding"/>
    <property type="evidence" value="ECO:0007669"/>
    <property type="project" value="UniProtKB-KW"/>
</dbReference>
<dbReference type="GO" id="GO:0006002">
    <property type="term" value="P:fructose 6-phosphate metabolic process"/>
    <property type="evidence" value="ECO:0007669"/>
    <property type="project" value="InterPro"/>
</dbReference>
<evidence type="ECO:0000313" key="12">
    <source>
        <dbReference type="Ensembl" id="ENSPMRP00000002575.1"/>
    </source>
</evidence>
<feature type="region of interest" description="Disordered" evidence="10">
    <location>
        <begin position="89"/>
        <end position="154"/>
    </location>
</feature>
<reference evidence="12" key="3">
    <citation type="submission" date="2025-09" db="UniProtKB">
        <authorList>
            <consortium name="Ensembl"/>
        </authorList>
    </citation>
    <scope>IDENTIFICATION</scope>
</reference>
<comment type="pathway">
    <text evidence="2">Carbohydrate degradation; glycolysis; D-glyceraldehyde 3-phosphate and glycerone phosphate from D-glucose: step 3/4.</text>
</comment>
<evidence type="ECO:0000256" key="5">
    <source>
        <dbReference type="ARBA" id="ARBA00022723"/>
    </source>
</evidence>
<dbReference type="GO" id="GO:0061621">
    <property type="term" value="P:canonical glycolysis"/>
    <property type="evidence" value="ECO:0007669"/>
    <property type="project" value="TreeGrafter"/>
</dbReference>
<reference evidence="12 13" key="1">
    <citation type="journal article" date="2019" name="Proc. Natl. Acad. Sci. U.S.A.">
        <title>Regulatory changes in pterin and carotenoid genes underlie balanced color polymorphisms in the wall lizard.</title>
        <authorList>
            <person name="Andrade P."/>
            <person name="Pinho C."/>
            <person name="Perez I de Lanuza G."/>
            <person name="Afonso S."/>
            <person name="Brejcha J."/>
            <person name="Rubin C.J."/>
            <person name="Wallerman O."/>
            <person name="Pereira P."/>
            <person name="Sabatino S.J."/>
            <person name="Bellati A."/>
            <person name="Pellitteri-Rosa D."/>
            <person name="Bosakova Z."/>
            <person name="Bunikis I."/>
            <person name="Carretero M.A."/>
            <person name="Feiner N."/>
            <person name="Marsik P."/>
            <person name="Pauperio F."/>
            <person name="Salvi D."/>
            <person name="Soler L."/>
            <person name="While G.M."/>
            <person name="Uller T."/>
            <person name="Font E."/>
            <person name="Andersson L."/>
            <person name="Carneiro M."/>
        </authorList>
    </citation>
    <scope>NUCLEOTIDE SEQUENCE</scope>
</reference>
<name>A0A670HTK8_PODMU</name>
<keyword evidence="4" id="KW-0808">Transferase</keyword>
<dbReference type="GeneTree" id="ENSGT00940000155440"/>
<evidence type="ECO:0000256" key="9">
    <source>
        <dbReference type="ARBA" id="ARBA00048070"/>
    </source>
</evidence>
<comment type="catalytic activity">
    <reaction evidence="9">
        <text>beta-D-fructose 6-phosphate + ATP = beta-D-fructose 1,6-bisphosphate + ADP + H(+)</text>
        <dbReference type="Rhea" id="RHEA:16109"/>
        <dbReference type="ChEBI" id="CHEBI:15378"/>
        <dbReference type="ChEBI" id="CHEBI:30616"/>
        <dbReference type="ChEBI" id="CHEBI:32966"/>
        <dbReference type="ChEBI" id="CHEBI:57634"/>
        <dbReference type="ChEBI" id="CHEBI:456216"/>
        <dbReference type="EC" id="2.7.1.11"/>
    </reaction>
</comment>
<keyword evidence="6" id="KW-0418">Kinase</keyword>
<dbReference type="InterPro" id="IPR035966">
    <property type="entry name" value="PKF_sf"/>
</dbReference>
<dbReference type="UniPathway" id="UPA00109">
    <property type="reaction ID" value="UER00182"/>
</dbReference>
<reference evidence="12" key="2">
    <citation type="submission" date="2025-08" db="UniProtKB">
        <authorList>
            <consortium name="Ensembl"/>
        </authorList>
    </citation>
    <scope>IDENTIFICATION</scope>
</reference>
<dbReference type="PRINTS" id="PR00476">
    <property type="entry name" value="PHFRCTKINASE"/>
</dbReference>
<dbReference type="PANTHER" id="PTHR13697:SF59">
    <property type="entry name" value="ATP-DEPENDENT 6-PHOSPHOFRUCTOKINASE, MUSCLE TYPE"/>
    <property type="match status" value="1"/>
</dbReference>
<dbReference type="PANTHER" id="PTHR13697">
    <property type="entry name" value="PHOSPHOFRUCTOKINASE"/>
    <property type="match status" value="1"/>
</dbReference>
<organism evidence="12 13">
    <name type="scientific">Podarcis muralis</name>
    <name type="common">Wall lizard</name>
    <name type="synonym">Lacerta muralis</name>
    <dbReference type="NCBI Taxonomy" id="64176"/>
    <lineage>
        <taxon>Eukaryota</taxon>
        <taxon>Metazoa</taxon>
        <taxon>Chordata</taxon>
        <taxon>Craniata</taxon>
        <taxon>Vertebrata</taxon>
        <taxon>Euteleostomi</taxon>
        <taxon>Lepidosauria</taxon>
        <taxon>Squamata</taxon>
        <taxon>Bifurcata</taxon>
        <taxon>Unidentata</taxon>
        <taxon>Episquamata</taxon>
        <taxon>Laterata</taxon>
        <taxon>Lacertibaenia</taxon>
        <taxon>Lacertidae</taxon>
        <taxon>Podarcis</taxon>
    </lineage>
</organism>
<dbReference type="GO" id="GO:0016020">
    <property type="term" value="C:membrane"/>
    <property type="evidence" value="ECO:0007669"/>
    <property type="project" value="TreeGrafter"/>
</dbReference>
<dbReference type="Proteomes" id="UP000472272">
    <property type="component" value="Chromosome 2"/>
</dbReference>
<dbReference type="Ensembl" id="ENSPMRT00000002742.1">
    <property type="protein sequence ID" value="ENSPMRP00000002575.1"/>
    <property type="gene ID" value="ENSPMRG00000001817.1"/>
</dbReference>